<proteinExistence type="predicted"/>
<accession>A0A8G2J7B0</accession>
<evidence type="ECO:0000313" key="2">
    <source>
        <dbReference type="Proteomes" id="UP000291866"/>
    </source>
</evidence>
<evidence type="ECO:0000313" key="1">
    <source>
        <dbReference type="EMBL" id="TBX98091.1"/>
    </source>
</evidence>
<reference evidence="1 2" key="1">
    <citation type="submission" date="2019-02" db="EMBL/GenBank/DDBJ databases">
        <title>The competitiveness to form nodules shapes the capacities of Rhizobium leguminosarum sv viciae communities to promote symbiosis with specific hosts.</title>
        <authorList>
            <person name="Boivin S."/>
            <person name="Lepetit M."/>
        </authorList>
    </citation>
    <scope>NUCLEOTIDE SEQUENCE [LARGE SCALE GENOMIC DNA]</scope>
    <source>
        <strain evidence="1 2">SPF4F3</strain>
    </source>
</reference>
<dbReference type="RefSeq" id="WP_131603226.1">
    <property type="nucleotide sequence ID" value="NZ_SJLU01000001.1"/>
</dbReference>
<name>A0A8G2J7B0_RHILV</name>
<dbReference type="AlphaFoldDB" id="A0A8G2J7B0"/>
<sequence>MNSLNHHGNQASCSSRAASFREQLSLLAIVHHLEDIAEDIASGRQVKALHAIQELSGRTLDDMRESLGDHRSLAAHRPVHEINLALHGVRRAVLEKRAKFEAWAYRWDDDAFIVEDEETGLYLRVDPADNWSMSTDGTPDFLIADSGLVSMVAALNDTALAEEVSRFSNWLANREANQ</sequence>
<protein>
    <submittedName>
        <fullName evidence="1">Uncharacterized protein</fullName>
    </submittedName>
</protein>
<organism evidence="1 2">
    <name type="scientific">Rhizobium leguminosarum bv. viciae</name>
    <dbReference type="NCBI Taxonomy" id="387"/>
    <lineage>
        <taxon>Bacteria</taxon>
        <taxon>Pseudomonadati</taxon>
        <taxon>Pseudomonadota</taxon>
        <taxon>Alphaproteobacteria</taxon>
        <taxon>Hyphomicrobiales</taxon>
        <taxon>Rhizobiaceae</taxon>
        <taxon>Rhizobium/Agrobacterium group</taxon>
        <taxon>Rhizobium</taxon>
    </lineage>
</organism>
<gene>
    <name evidence="1" type="ORF">E0H31_04070</name>
</gene>
<dbReference type="Proteomes" id="UP000291866">
    <property type="component" value="Unassembled WGS sequence"/>
</dbReference>
<comment type="caution">
    <text evidence="1">The sequence shown here is derived from an EMBL/GenBank/DDBJ whole genome shotgun (WGS) entry which is preliminary data.</text>
</comment>
<dbReference type="EMBL" id="SJLU01000001">
    <property type="protein sequence ID" value="TBX98091.1"/>
    <property type="molecule type" value="Genomic_DNA"/>
</dbReference>